<dbReference type="Proteomes" id="UP000602759">
    <property type="component" value="Unassembled WGS sequence"/>
</dbReference>
<protein>
    <submittedName>
        <fullName evidence="1">Uncharacterized protein</fullName>
    </submittedName>
</protein>
<comment type="caution">
    <text evidence="1">The sequence shown here is derived from an EMBL/GenBank/DDBJ whole genome shotgun (WGS) entry which is preliminary data.</text>
</comment>
<accession>A0ABR7YPE9</accession>
<dbReference type="EMBL" id="JACOIK010000006">
    <property type="protein sequence ID" value="MBD1433209.1"/>
    <property type="molecule type" value="Genomic_DNA"/>
</dbReference>
<dbReference type="RefSeq" id="WP_190994177.1">
    <property type="nucleotide sequence ID" value="NZ_JACOIK010000006.1"/>
</dbReference>
<name>A0ABR7YPE9_9SPHI</name>
<reference evidence="1 2" key="1">
    <citation type="submission" date="2020-08" db="EMBL/GenBank/DDBJ databases">
        <title>Sphingobacterium sp. DN00404 isolated from aquaculture water.</title>
        <authorList>
            <person name="Zhang M."/>
        </authorList>
    </citation>
    <scope>NUCLEOTIDE SEQUENCE [LARGE SCALE GENOMIC DNA]</scope>
    <source>
        <strain evidence="1 2">DN00404</strain>
    </source>
</reference>
<sequence length="56" mass="6323">MQTFLSRGSLSFALGQLDNEYQKVAMDRVEKMVERVQPALATDKRNNHMGLDPNNG</sequence>
<keyword evidence="2" id="KW-1185">Reference proteome</keyword>
<organism evidence="1 2">
    <name type="scientific">Sphingobacterium micropteri</name>
    <dbReference type="NCBI Taxonomy" id="2763501"/>
    <lineage>
        <taxon>Bacteria</taxon>
        <taxon>Pseudomonadati</taxon>
        <taxon>Bacteroidota</taxon>
        <taxon>Sphingobacteriia</taxon>
        <taxon>Sphingobacteriales</taxon>
        <taxon>Sphingobacteriaceae</taxon>
        <taxon>Sphingobacterium</taxon>
    </lineage>
</organism>
<proteinExistence type="predicted"/>
<evidence type="ECO:0000313" key="1">
    <source>
        <dbReference type="EMBL" id="MBD1433209.1"/>
    </source>
</evidence>
<gene>
    <name evidence="1" type="ORF">H8B06_10255</name>
</gene>
<evidence type="ECO:0000313" key="2">
    <source>
        <dbReference type="Proteomes" id="UP000602759"/>
    </source>
</evidence>